<feature type="compositionally biased region" description="Acidic residues" evidence="1">
    <location>
        <begin position="57"/>
        <end position="84"/>
    </location>
</feature>
<feature type="region of interest" description="Disordered" evidence="1">
    <location>
        <begin position="1"/>
        <end position="105"/>
    </location>
</feature>
<evidence type="ECO:0000313" key="3">
    <source>
        <dbReference type="Proteomes" id="UP001472677"/>
    </source>
</evidence>
<evidence type="ECO:0000256" key="1">
    <source>
        <dbReference type="SAM" id="MobiDB-lite"/>
    </source>
</evidence>
<feature type="compositionally biased region" description="Basic and acidic residues" evidence="1">
    <location>
        <begin position="272"/>
        <end position="284"/>
    </location>
</feature>
<feature type="compositionally biased region" description="Basic and acidic residues" evidence="1">
    <location>
        <begin position="207"/>
        <end position="224"/>
    </location>
</feature>
<gene>
    <name evidence="2" type="ORF">V6N12_007629</name>
</gene>
<sequence length="331" mass="35301">MKTKTSALNCRSSNSISHSNASLTSPLVSQAEQNEEPHLHGNGSGNGESEDTGSSQGDDDNNDDADDKYDDFDDDDDDDEEEGDGTSNGRDNVGDNDLAPDDDAYPDFVEEVGESARVKCILGYWLGVFSYSCGGGNGRVLVCCENGCPIAMHELCMNTKPDFDETGKEKPDDESTSKAHGCDDVADGQIMQEEGIGNTSDSENDEDPWRALEDNQGKSGKEEPVLPNAVVPTAALMTQEATSRVPAIESSEFASPDLDAGTLVVHQKHTKHAAERARPQKVDSPKSPSFQPCTSALQGKATTAEVKQANESELQGVMSALCLQAQIVFCA</sequence>
<protein>
    <submittedName>
        <fullName evidence="2">Uncharacterized protein</fullName>
    </submittedName>
</protein>
<keyword evidence="3" id="KW-1185">Reference proteome</keyword>
<comment type="caution">
    <text evidence="2">The sequence shown here is derived from an EMBL/GenBank/DDBJ whole genome shotgun (WGS) entry which is preliminary data.</text>
</comment>
<feature type="region of interest" description="Disordered" evidence="1">
    <location>
        <begin position="164"/>
        <end position="226"/>
    </location>
</feature>
<feature type="compositionally biased region" description="Low complexity" evidence="1">
    <location>
        <begin position="9"/>
        <end position="25"/>
    </location>
</feature>
<accession>A0ABR2F2B5</accession>
<organism evidence="2 3">
    <name type="scientific">Hibiscus sabdariffa</name>
    <name type="common">roselle</name>
    <dbReference type="NCBI Taxonomy" id="183260"/>
    <lineage>
        <taxon>Eukaryota</taxon>
        <taxon>Viridiplantae</taxon>
        <taxon>Streptophyta</taxon>
        <taxon>Embryophyta</taxon>
        <taxon>Tracheophyta</taxon>
        <taxon>Spermatophyta</taxon>
        <taxon>Magnoliopsida</taxon>
        <taxon>eudicotyledons</taxon>
        <taxon>Gunneridae</taxon>
        <taxon>Pentapetalae</taxon>
        <taxon>rosids</taxon>
        <taxon>malvids</taxon>
        <taxon>Malvales</taxon>
        <taxon>Malvaceae</taxon>
        <taxon>Malvoideae</taxon>
        <taxon>Hibiscus</taxon>
    </lineage>
</organism>
<dbReference type="Proteomes" id="UP001472677">
    <property type="component" value="Unassembled WGS sequence"/>
</dbReference>
<feature type="region of interest" description="Disordered" evidence="1">
    <location>
        <begin position="269"/>
        <end position="291"/>
    </location>
</feature>
<feature type="compositionally biased region" description="Basic and acidic residues" evidence="1">
    <location>
        <begin position="164"/>
        <end position="183"/>
    </location>
</feature>
<dbReference type="EMBL" id="JBBPBM010000009">
    <property type="protein sequence ID" value="KAK8569097.1"/>
    <property type="molecule type" value="Genomic_DNA"/>
</dbReference>
<evidence type="ECO:0000313" key="2">
    <source>
        <dbReference type="EMBL" id="KAK8569097.1"/>
    </source>
</evidence>
<name>A0ABR2F2B5_9ROSI</name>
<proteinExistence type="predicted"/>
<reference evidence="2 3" key="1">
    <citation type="journal article" date="2024" name="G3 (Bethesda)">
        <title>Genome assembly of Hibiscus sabdariffa L. provides insights into metabolisms of medicinal natural products.</title>
        <authorList>
            <person name="Kim T."/>
        </authorList>
    </citation>
    <scope>NUCLEOTIDE SEQUENCE [LARGE SCALE GENOMIC DNA]</scope>
    <source>
        <strain evidence="2">TK-2024</strain>
        <tissue evidence="2">Old leaves</tissue>
    </source>
</reference>